<dbReference type="HOGENOM" id="CLU_027089_0_2_1"/>
<dbReference type="OrthoDB" id="448280at2759"/>
<evidence type="ECO:0000256" key="2">
    <source>
        <dbReference type="ARBA" id="ARBA00022692"/>
    </source>
</evidence>
<reference evidence="7 8" key="1">
    <citation type="journal article" date="2013" name="BMC Genomics">
        <title>The genome and transcriptome of the pine saprophyte Ophiostoma piceae, and a comparison with the bark beetle-associated pine pathogen Grosmannia clavigera.</title>
        <authorList>
            <person name="Haridas S."/>
            <person name="Wang Y."/>
            <person name="Lim L."/>
            <person name="Massoumi Alamouti S."/>
            <person name="Jackman S."/>
            <person name="Docking R."/>
            <person name="Robertson G."/>
            <person name="Birol I."/>
            <person name="Bohlmann J."/>
            <person name="Breuil C."/>
        </authorList>
    </citation>
    <scope>NUCLEOTIDE SEQUENCE [LARGE SCALE GENOMIC DNA]</scope>
    <source>
        <strain evidence="7 8">UAMH 11346</strain>
    </source>
</reference>
<evidence type="ECO:0000256" key="3">
    <source>
        <dbReference type="ARBA" id="ARBA00022989"/>
    </source>
</evidence>
<dbReference type="Pfam" id="PF02535">
    <property type="entry name" value="Zip"/>
    <property type="match status" value="1"/>
</dbReference>
<dbReference type="GO" id="GO:0000007">
    <property type="term" value="F:low-affinity zinc ion transmembrane transporter activity"/>
    <property type="evidence" value="ECO:0007669"/>
    <property type="project" value="TreeGrafter"/>
</dbReference>
<protein>
    <submittedName>
        <fullName evidence="7">Zip zinc iron transporter</fullName>
    </submittedName>
</protein>
<dbReference type="eggNOG" id="KOG1558">
    <property type="taxonomic scope" value="Eukaryota"/>
</dbReference>
<keyword evidence="8" id="KW-1185">Reference proteome</keyword>
<feature type="transmembrane region" description="Helical" evidence="6">
    <location>
        <begin position="436"/>
        <end position="456"/>
    </location>
</feature>
<evidence type="ECO:0000313" key="7">
    <source>
        <dbReference type="EMBL" id="EPE04007.1"/>
    </source>
</evidence>
<feature type="transmembrane region" description="Helical" evidence="6">
    <location>
        <begin position="468"/>
        <end position="487"/>
    </location>
</feature>
<organism evidence="7 8">
    <name type="scientific">Ophiostoma piceae (strain UAMH 11346)</name>
    <name type="common">Sap stain fungus</name>
    <dbReference type="NCBI Taxonomy" id="1262450"/>
    <lineage>
        <taxon>Eukaryota</taxon>
        <taxon>Fungi</taxon>
        <taxon>Dikarya</taxon>
        <taxon>Ascomycota</taxon>
        <taxon>Pezizomycotina</taxon>
        <taxon>Sordariomycetes</taxon>
        <taxon>Sordariomycetidae</taxon>
        <taxon>Ophiostomatales</taxon>
        <taxon>Ophiostomataceae</taxon>
        <taxon>Ophiostoma</taxon>
    </lineage>
</organism>
<feature type="transmembrane region" description="Helical" evidence="6">
    <location>
        <begin position="332"/>
        <end position="353"/>
    </location>
</feature>
<accession>S3BU36</accession>
<dbReference type="AlphaFoldDB" id="S3BU36"/>
<keyword evidence="4 6" id="KW-0472">Membrane</keyword>
<keyword evidence="2 6" id="KW-0812">Transmembrane</keyword>
<feature type="transmembrane region" description="Helical" evidence="6">
    <location>
        <begin position="395"/>
        <end position="416"/>
    </location>
</feature>
<name>S3BU36_OPHP1</name>
<evidence type="ECO:0000256" key="1">
    <source>
        <dbReference type="ARBA" id="ARBA00004141"/>
    </source>
</evidence>
<feature type="region of interest" description="Disordered" evidence="5">
    <location>
        <begin position="265"/>
        <end position="320"/>
    </location>
</feature>
<dbReference type="GO" id="GO:0005886">
    <property type="term" value="C:plasma membrane"/>
    <property type="evidence" value="ECO:0007669"/>
    <property type="project" value="TreeGrafter"/>
</dbReference>
<dbReference type="OMA" id="ISEYPWV"/>
<feature type="region of interest" description="Disordered" evidence="5">
    <location>
        <begin position="174"/>
        <end position="220"/>
    </location>
</feature>
<feature type="transmembrane region" description="Helical" evidence="6">
    <location>
        <begin position="66"/>
        <end position="86"/>
    </location>
</feature>
<evidence type="ECO:0000256" key="4">
    <source>
        <dbReference type="ARBA" id="ARBA00023136"/>
    </source>
</evidence>
<keyword evidence="3 6" id="KW-1133">Transmembrane helix</keyword>
<proteinExistence type="predicted"/>
<dbReference type="Proteomes" id="UP000016923">
    <property type="component" value="Unassembled WGS sequence"/>
</dbReference>
<comment type="subcellular location">
    <subcellularLocation>
        <location evidence="1">Membrane</location>
        <topology evidence="1">Multi-pass membrane protein</topology>
    </subcellularLocation>
</comment>
<gene>
    <name evidence="7" type="ORF">F503_04855</name>
</gene>
<evidence type="ECO:0000256" key="5">
    <source>
        <dbReference type="SAM" id="MobiDB-lite"/>
    </source>
</evidence>
<evidence type="ECO:0000256" key="6">
    <source>
        <dbReference type="SAM" id="Phobius"/>
    </source>
</evidence>
<dbReference type="VEuPathDB" id="FungiDB:F503_04855"/>
<evidence type="ECO:0000313" key="8">
    <source>
        <dbReference type="Proteomes" id="UP000016923"/>
    </source>
</evidence>
<dbReference type="PANTHER" id="PTHR11040:SF69">
    <property type="entry name" value="ZINC-REGULATED TRANSPORTER 2"/>
    <property type="match status" value="1"/>
</dbReference>
<sequence>MKSFRKLPFEAPDVGPPIAEATTLLMKRFSHQSSSFPHQFVVRRDDDAIPACSGWGTDLSNKGLRIASIFIIFACSMLGVFLPMMLARTSPNWRYSKISFFVFKYFGSGVILATAFMHLLSPAVEALSDDCLSGILPEYDWGHSICLMTIMIMFYIELMAARFNFGFDHSHGPPTSPSDISGGHHHSDSHSHAHSKTQSPAPGMSEWHSTNNSALGGLDGSNGLVSRSNLNLQVSDVETATSSGRVSLTTDGSLNKKELTTAGVASALPSPSPSPSPKPADALQPLPPASTTSQHNGGLPTHIAYPPGNQDHLAHGHDHVNGDSHASYGSQIVSLLILEFGVVFHSLFIGLSLAGSDTFTVLLIVIAFHQFFEGLGLGSRLAVATWPSNWKTWTGYLMATGYGFTTPIGIAIGLGVNEGLNSHPATAQLVNGVFDAVSSGILIYTALVELLAHEFMFNPEMRDAKLSVQMLAFLCVAVGVGLMSLLAKWA</sequence>
<feature type="transmembrane region" description="Helical" evidence="6">
    <location>
        <begin position="98"/>
        <end position="121"/>
    </location>
</feature>
<dbReference type="STRING" id="1262450.S3BU36"/>
<dbReference type="PANTHER" id="PTHR11040">
    <property type="entry name" value="ZINC/IRON TRANSPORTER"/>
    <property type="match status" value="1"/>
</dbReference>
<feature type="transmembrane region" description="Helical" evidence="6">
    <location>
        <begin position="141"/>
        <end position="161"/>
    </location>
</feature>
<dbReference type="InterPro" id="IPR003689">
    <property type="entry name" value="ZIP"/>
</dbReference>
<feature type="transmembrane region" description="Helical" evidence="6">
    <location>
        <begin position="359"/>
        <end position="383"/>
    </location>
</feature>
<dbReference type="GO" id="GO:0071578">
    <property type="term" value="P:zinc ion import across plasma membrane"/>
    <property type="evidence" value="ECO:0007669"/>
    <property type="project" value="TreeGrafter"/>
</dbReference>
<dbReference type="EMBL" id="KE148163">
    <property type="protein sequence ID" value="EPE04007.1"/>
    <property type="molecule type" value="Genomic_DNA"/>
</dbReference>